<feature type="binding site" evidence="7">
    <location>
        <position position="125"/>
    </location>
    <ligand>
        <name>S-adenosyl-L-methionine</name>
        <dbReference type="ChEBI" id="CHEBI:59789"/>
    </ligand>
</feature>
<name>A0A6G5QNU7_CAMRE</name>
<proteinExistence type="inferred from homology"/>
<dbReference type="GO" id="GO:0043527">
    <property type="term" value="C:tRNA methyltransferase complex"/>
    <property type="evidence" value="ECO:0007669"/>
    <property type="project" value="TreeGrafter"/>
</dbReference>
<reference evidence="8 9" key="1">
    <citation type="submission" date="2016-07" db="EMBL/GenBank/DDBJ databases">
        <title>Comparative genomics of the Campylobacter concisus group.</title>
        <authorList>
            <person name="Miller W.G."/>
            <person name="Yee E."/>
            <person name="Chapman M.H."/>
            <person name="Huynh S."/>
            <person name="Bono J.L."/>
            <person name="On S.L.W."/>
            <person name="StLeger J."/>
            <person name="Foster G."/>
            <person name="Parker C.T."/>
        </authorList>
    </citation>
    <scope>NUCLEOTIDE SEQUENCE [LARGE SCALE GENOMIC DNA]</scope>
    <source>
        <strain evidence="8 9">ATCC 33238</strain>
    </source>
</reference>
<dbReference type="GO" id="GO:0008176">
    <property type="term" value="F:tRNA (guanine(46)-N7)-methyltransferase activity"/>
    <property type="evidence" value="ECO:0007669"/>
    <property type="project" value="UniProtKB-UniRule"/>
</dbReference>
<comment type="function">
    <text evidence="2 7">Catalyzes the formation of N(7)-methylguanine at position 46 (m7G46) in tRNA.</text>
</comment>
<dbReference type="Proteomes" id="UP000502377">
    <property type="component" value="Chromosome"/>
</dbReference>
<evidence type="ECO:0000256" key="5">
    <source>
        <dbReference type="ARBA" id="ARBA00022691"/>
    </source>
</evidence>
<organism evidence="8 9">
    <name type="scientific">Campylobacter rectus</name>
    <name type="common">Wolinella recta</name>
    <dbReference type="NCBI Taxonomy" id="203"/>
    <lineage>
        <taxon>Bacteria</taxon>
        <taxon>Pseudomonadati</taxon>
        <taxon>Campylobacterota</taxon>
        <taxon>Epsilonproteobacteria</taxon>
        <taxon>Campylobacterales</taxon>
        <taxon>Campylobacteraceae</taxon>
        <taxon>Campylobacter</taxon>
    </lineage>
</organism>
<dbReference type="EMBL" id="CP012543">
    <property type="protein sequence ID" value="QCD47242.1"/>
    <property type="molecule type" value="Genomic_DNA"/>
</dbReference>
<comment type="pathway">
    <text evidence="7">tRNA modification; N(7)-methylguanine-tRNA biosynthesis.</text>
</comment>
<evidence type="ECO:0000256" key="3">
    <source>
        <dbReference type="ARBA" id="ARBA00022603"/>
    </source>
</evidence>
<dbReference type="Pfam" id="PF02390">
    <property type="entry name" value="Methyltransf_4"/>
    <property type="match status" value="1"/>
</dbReference>
<evidence type="ECO:0000256" key="4">
    <source>
        <dbReference type="ARBA" id="ARBA00022679"/>
    </source>
</evidence>
<keyword evidence="4 7" id="KW-0808">Transferase</keyword>
<dbReference type="PANTHER" id="PTHR23417:SF14">
    <property type="entry name" value="PENTACOTRIPEPTIDE-REPEAT REGION OF PRORP DOMAIN-CONTAINING PROTEIN"/>
    <property type="match status" value="1"/>
</dbReference>
<keyword evidence="3 7" id="KW-0489">Methyltransferase</keyword>
<evidence type="ECO:0000256" key="6">
    <source>
        <dbReference type="ARBA" id="ARBA00022694"/>
    </source>
</evidence>
<evidence type="ECO:0000313" key="9">
    <source>
        <dbReference type="Proteomes" id="UP000502377"/>
    </source>
</evidence>
<comment type="similarity">
    <text evidence="7">Belongs to the class I-like SAM-binding methyltransferase superfamily. TrmB family.</text>
</comment>
<evidence type="ECO:0000256" key="7">
    <source>
        <dbReference type="HAMAP-Rule" id="MF_01057"/>
    </source>
</evidence>
<feature type="binding site" evidence="7">
    <location>
        <position position="233"/>
    </location>
    <ligand>
        <name>substrate</name>
    </ligand>
</feature>
<dbReference type="EC" id="2.1.1.33" evidence="7"/>
<accession>A0A6G5QNU7</accession>
<evidence type="ECO:0000256" key="1">
    <source>
        <dbReference type="ARBA" id="ARBA00000142"/>
    </source>
</evidence>
<dbReference type="UniPathway" id="UPA00989"/>
<protein>
    <recommendedName>
        <fullName evidence="7">tRNA (guanine-N(7)-)-methyltransferase</fullName>
        <ecNumber evidence="7">2.1.1.33</ecNumber>
    </recommendedName>
    <alternativeName>
        <fullName evidence="7">tRNA (guanine(46)-N(7))-methyltransferase</fullName>
    </alternativeName>
    <alternativeName>
        <fullName evidence="7">tRNA(m7G46)-methyltransferase</fullName>
    </alternativeName>
</protein>
<evidence type="ECO:0000313" key="8">
    <source>
        <dbReference type="EMBL" id="QCD47242.1"/>
    </source>
</evidence>
<dbReference type="CDD" id="cd02440">
    <property type="entry name" value="AdoMet_MTases"/>
    <property type="match status" value="1"/>
</dbReference>
<feature type="binding site" evidence="7">
    <location>
        <position position="177"/>
    </location>
    <ligand>
        <name>S-adenosyl-L-methionine</name>
        <dbReference type="ChEBI" id="CHEBI:59789"/>
    </ligand>
</feature>
<dbReference type="NCBIfam" id="TIGR00091">
    <property type="entry name" value="tRNA (guanosine(46)-N7)-methyltransferase TrmB"/>
    <property type="match status" value="1"/>
</dbReference>
<sequence length="392" mass="44858">MPNFIAKKVNFTPKECGEISFLWEARGRQGVSLIYTKSSSEEFFITLKKREEDWVVKGEKLTKPAKIGLLQNALVKFKELYCEQILSEAIAVKNTRLTQKDSAIFDVGELLENLRQSEFESKFIEIGFGSGRHLLFQAENNPNTLVIGIEVYKPSLEQVAKLAKTRNLNNVMLVNCDARLLLSLIESNFIDKIFLHFPVPWDDAPHRRVASAKFALECERTLKAGGKFELRTDSREYADFTLAQILDLCNADVQIYKNRDLKVSSKYEDRWKRHQKDIYDVIFTCEKQSEPRAGQGKLKFENGYDASKIAAKFSNQTIKKDDFFLHLEEKYEKDGGEILLRAAFGAFNAPEHCYVLLGEKGAEYFIKKPLVTAENLKAHLALKEYLADAKNN</sequence>
<dbReference type="RefSeq" id="WP_004319602.1">
    <property type="nucleotide sequence ID" value="NZ_CP012543.1"/>
</dbReference>
<keyword evidence="6 7" id="KW-0819">tRNA processing</keyword>
<dbReference type="InterPro" id="IPR055361">
    <property type="entry name" value="tRNA_methyltr_TrmB_bact"/>
</dbReference>
<dbReference type="NCBIfam" id="NF010719">
    <property type="entry name" value="PRK14121.1"/>
    <property type="match status" value="1"/>
</dbReference>
<evidence type="ECO:0000256" key="2">
    <source>
        <dbReference type="ARBA" id="ARBA00003015"/>
    </source>
</evidence>
<comment type="caution">
    <text evidence="7">Lacks conserved residue(s) required for the propagation of feature annotation.</text>
</comment>
<feature type="binding site" evidence="7">
    <location>
        <position position="150"/>
    </location>
    <ligand>
        <name>S-adenosyl-L-methionine</name>
        <dbReference type="ChEBI" id="CHEBI:59789"/>
    </ligand>
</feature>
<comment type="catalytic activity">
    <reaction evidence="1 7">
        <text>guanosine(46) in tRNA + S-adenosyl-L-methionine = N(7)-methylguanosine(46) in tRNA + S-adenosyl-L-homocysteine</text>
        <dbReference type="Rhea" id="RHEA:42708"/>
        <dbReference type="Rhea" id="RHEA-COMP:10188"/>
        <dbReference type="Rhea" id="RHEA-COMP:10189"/>
        <dbReference type="ChEBI" id="CHEBI:57856"/>
        <dbReference type="ChEBI" id="CHEBI:59789"/>
        <dbReference type="ChEBI" id="CHEBI:74269"/>
        <dbReference type="ChEBI" id="CHEBI:74480"/>
        <dbReference type="EC" id="2.1.1.33"/>
    </reaction>
</comment>
<dbReference type="InterPro" id="IPR029063">
    <property type="entry name" value="SAM-dependent_MTases_sf"/>
</dbReference>
<dbReference type="PANTHER" id="PTHR23417">
    <property type="entry name" value="3-DEOXY-D-MANNO-OCTULOSONIC-ACID TRANSFERASE/TRNA GUANINE-N 7 - -METHYLTRANSFERASE"/>
    <property type="match status" value="1"/>
</dbReference>
<dbReference type="PROSITE" id="PS51625">
    <property type="entry name" value="SAM_MT_TRMB"/>
    <property type="match status" value="1"/>
</dbReference>
<gene>
    <name evidence="8" type="primary">trmI</name>
    <name evidence="7" type="synonym">trmB</name>
    <name evidence="8" type="ORF">CRECT_1606</name>
</gene>
<dbReference type="InterPro" id="IPR003358">
    <property type="entry name" value="tRNA_(Gua-N-7)_MeTrfase_Trmb"/>
</dbReference>
<dbReference type="SUPFAM" id="SSF53335">
    <property type="entry name" value="S-adenosyl-L-methionine-dependent methyltransferases"/>
    <property type="match status" value="1"/>
</dbReference>
<dbReference type="KEGG" id="crx:CRECT_1606"/>
<dbReference type="HAMAP" id="MF_01057">
    <property type="entry name" value="tRNA_methyltr_TrmB"/>
    <property type="match status" value="1"/>
</dbReference>
<dbReference type="AlphaFoldDB" id="A0A6G5QNU7"/>
<dbReference type="Gene3D" id="3.40.50.150">
    <property type="entry name" value="Vaccinia Virus protein VP39"/>
    <property type="match status" value="1"/>
</dbReference>
<keyword evidence="5 7" id="KW-0949">S-adenosyl-L-methionine</keyword>